<reference evidence="1 2" key="1">
    <citation type="submission" date="2012-12" db="EMBL/GenBank/DDBJ databases">
        <title>Genome assembly of Fulvivirga imtechensis AK7.</title>
        <authorList>
            <person name="Nupur N."/>
            <person name="Khatri I."/>
            <person name="Kumar R."/>
            <person name="Subramanian S."/>
            <person name="Pinnaka A."/>
        </authorList>
    </citation>
    <scope>NUCLEOTIDE SEQUENCE [LARGE SCALE GENOMIC DNA]</scope>
    <source>
        <strain evidence="1 2">AK7</strain>
    </source>
</reference>
<dbReference type="EMBL" id="AMZN01000051">
    <property type="protein sequence ID" value="ELR70545.1"/>
    <property type="molecule type" value="Genomic_DNA"/>
</dbReference>
<sequence>MNLSFTSIYHIPLAFHIASVGNEYASCFFHYIKKFGSTLFQFTLLLPG</sequence>
<proteinExistence type="predicted"/>
<accession>L8JNX9</accession>
<dbReference type="AlphaFoldDB" id="L8JNX9"/>
<gene>
    <name evidence="1" type="ORF">C900_03526</name>
</gene>
<dbReference type="Proteomes" id="UP000011135">
    <property type="component" value="Unassembled WGS sequence"/>
</dbReference>
<evidence type="ECO:0000313" key="2">
    <source>
        <dbReference type="Proteomes" id="UP000011135"/>
    </source>
</evidence>
<organism evidence="1 2">
    <name type="scientific">Fulvivirga imtechensis AK7</name>
    <dbReference type="NCBI Taxonomy" id="1237149"/>
    <lineage>
        <taxon>Bacteria</taxon>
        <taxon>Pseudomonadati</taxon>
        <taxon>Bacteroidota</taxon>
        <taxon>Cytophagia</taxon>
        <taxon>Cytophagales</taxon>
        <taxon>Fulvivirgaceae</taxon>
        <taxon>Fulvivirga</taxon>
    </lineage>
</organism>
<protein>
    <submittedName>
        <fullName evidence="1">Uncharacterized protein</fullName>
    </submittedName>
</protein>
<comment type="caution">
    <text evidence="1">The sequence shown here is derived from an EMBL/GenBank/DDBJ whole genome shotgun (WGS) entry which is preliminary data.</text>
</comment>
<evidence type="ECO:0000313" key="1">
    <source>
        <dbReference type="EMBL" id="ELR70545.1"/>
    </source>
</evidence>
<name>L8JNX9_9BACT</name>
<keyword evidence="2" id="KW-1185">Reference proteome</keyword>